<dbReference type="InterPro" id="IPR036390">
    <property type="entry name" value="WH_DNA-bd_sf"/>
</dbReference>
<comment type="similarity">
    <text evidence="1">Belongs to the LysR transcriptional regulatory family.</text>
</comment>
<feature type="domain" description="HTH lysR-type" evidence="5">
    <location>
        <begin position="1"/>
        <end position="58"/>
    </location>
</feature>
<evidence type="ECO:0000313" key="6">
    <source>
        <dbReference type="EMBL" id="MBL0406171.1"/>
    </source>
</evidence>
<dbReference type="InterPro" id="IPR036388">
    <property type="entry name" value="WH-like_DNA-bd_sf"/>
</dbReference>
<dbReference type="GO" id="GO:0003700">
    <property type="term" value="F:DNA-binding transcription factor activity"/>
    <property type="evidence" value="ECO:0007669"/>
    <property type="project" value="InterPro"/>
</dbReference>
<dbReference type="GO" id="GO:0010628">
    <property type="term" value="P:positive regulation of gene expression"/>
    <property type="evidence" value="ECO:0007669"/>
    <property type="project" value="TreeGrafter"/>
</dbReference>
<dbReference type="Pfam" id="PF00126">
    <property type="entry name" value="HTH_1"/>
    <property type="match status" value="1"/>
</dbReference>
<protein>
    <submittedName>
        <fullName evidence="6">LysR family transcriptional regulator</fullName>
    </submittedName>
</protein>
<proteinExistence type="inferred from homology"/>
<dbReference type="PANTHER" id="PTHR30427">
    <property type="entry name" value="TRANSCRIPTIONAL ACTIVATOR PROTEIN LYSR"/>
    <property type="match status" value="1"/>
</dbReference>
<name>A0A937D0R4_9HYPH</name>
<evidence type="ECO:0000256" key="4">
    <source>
        <dbReference type="ARBA" id="ARBA00023163"/>
    </source>
</evidence>
<dbReference type="Gene3D" id="3.40.190.290">
    <property type="match status" value="1"/>
</dbReference>
<accession>A0A937D0R4</accession>
<dbReference type="SUPFAM" id="SSF53850">
    <property type="entry name" value="Periplasmic binding protein-like II"/>
    <property type="match status" value="1"/>
</dbReference>
<sequence length="300" mass="32841">MNLNRFAAFRAVMLTGTVSGAAEILGRSQPAVSRLLDKLEYELGVALFERRKGLVTPTPQAHELLNEIERAYVSLEALQSFALRLAKGKGSHISLAALPAFANDFMPQVLSEFHKDWPETKVTLSVRMGPKIEEFAAAQQIDFGMAEMPFRRSGFKVEPFSTAPYVAAVPKGHALAERSSIGPEDLAKNPLILYSSFAPARHLLDQASQSLGIQTEAIIETNLSTPAYAMVKRGLGIAILDPFTAVLQRSDEVELIPFIPTIPFKVALLRPETRPSTPAMEALFSKMGEIRDLVLNELPG</sequence>
<keyword evidence="4" id="KW-0804">Transcription</keyword>
<reference evidence="6" key="1">
    <citation type="submission" date="2021-01" db="EMBL/GenBank/DDBJ databases">
        <title>Microvirga sp.</title>
        <authorList>
            <person name="Kim M.K."/>
        </authorList>
    </citation>
    <scope>NUCLEOTIDE SEQUENCE</scope>
    <source>
        <strain evidence="6">5420S-16</strain>
    </source>
</reference>
<dbReference type="SUPFAM" id="SSF46785">
    <property type="entry name" value="Winged helix' DNA-binding domain"/>
    <property type="match status" value="1"/>
</dbReference>
<dbReference type="AlphaFoldDB" id="A0A937D0R4"/>
<dbReference type="RefSeq" id="WP_202062910.1">
    <property type="nucleotide sequence ID" value="NZ_JAEQMY010000035.1"/>
</dbReference>
<keyword evidence="2" id="KW-0805">Transcription regulation</keyword>
<dbReference type="PANTHER" id="PTHR30427:SF1">
    <property type="entry name" value="TRANSCRIPTIONAL ACTIVATOR PROTEIN LYSR"/>
    <property type="match status" value="1"/>
</dbReference>
<dbReference type="Proteomes" id="UP000605848">
    <property type="component" value="Unassembled WGS sequence"/>
</dbReference>
<dbReference type="EMBL" id="JAEQMY010000035">
    <property type="protein sequence ID" value="MBL0406171.1"/>
    <property type="molecule type" value="Genomic_DNA"/>
</dbReference>
<dbReference type="GO" id="GO:0043565">
    <property type="term" value="F:sequence-specific DNA binding"/>
    <property type="evidence" value="ECO:0007669"/>
    <property type="project" value="TreeGrafter"/>
</dbReference>
<dbReference type="PROSITE" id="PS50931">
    <property type="entry name" value="HTH_LYSR"/>
    <property type="match status" value="1"/>
</dbReference>
<dbReference type="InterPro" id="IPR005119">
    <property type="entry name" value="LysR_subst-bd"/>
</dbReference>
<dbReference type="Gene3D" id="1.10.10.10">
    <property type="entry name" value="Winged helix-like DNA-binding domain superfamily/Winged helix DNA-binding domain"/>
    <property type="match status" value="1"/>
</dbReference>
<evidence type="ECO:0000259" key="5">
    <source>
        <dbReference type="PROSITE" id="PS50931"/>
    </source>
</evidence>
<comment type="caution">
    <text evidence="6">The sequence shown here is derived from an EMBL/GenBank/DDBJ whole genome shotgun (WGS) entry which is preliminary data.</text>
</comment>
<evidence type="ECO:0000256" key="3">
    <source>
        <dbReference type="ARBA" id="ARBA00023125"/>
    </source>
</evidence>
<dbReference type="PRINTS" id="PR00039">
    <property type="entry name" value="HTHLYSR"/>
</dbReference>
<evidence type="ECO:0000313" key="7">
    <source>
        <dbReference type="Proteomes" id="UP000605848"/>
    </source>
</evidence>
<dbReference type="Pfam" id="PF03466">
    <property type="entry name" value="LysR_substrate"/>
    <property type="match status" value="1"/>
</dbReference>
<keyword evidence="7" id="KW-1185">Reference proteome</keyword>
<gene>
    <name evidence="6" type="ORF">JKG68_19600</name>
</gene>
<keyword evidence="3" id="KW-0238">DNA-binding</keyword>
<dbReference type="InterPro" id="IPR000847">
    <property type="entry name" value="LysR_HTH_N"/>
</dbReference>
<evidence type="ECO:0000256" key="1">
    <source>
        <dbReference type="ARBA" id="ARBA00009437"/>
    </source>
</evidence>
<organism evidence="6 7">
    <name type="scientific">Microvirga aerilata</name>
    <dbReference type="NCBI Taxonomy" id="670292"/>
    <lineage>
        <taxon>Bacteria</taxon>
        <taxon>Pseudomonadati</taxon>
        <taxon>Pseudomonadota</taxon>
        <taxon>Alphaproteobacteria</taxon>
        <taxon>Hyphomicrobiales</taxon>
        <taxon>Methylobacteriaceae</taxon>
        <taxon>Microvirga</taxon>
    </lineage>
</organism>
<evidence type="ECO:0000256" key="2">
    <source>
        <dbReference type="ARBA" id="ARBA00023015"/>
    </source>
</evidence>